<evidence type="ECO:0000256" key="1">
    <source>
        <dbReference type="SAM" id="MobiDB-lite"/>
    </source>
</evidence>
<protein>
    <submittedName>
        <fullName evidence="2">Uncharacterized protein</fullName>
    </submittedName>
</protein>
<sequence length="74" mass="8355">MSSKHPKREVDDEEKKKRERTSSSSRGFGRWVGCCFAESNGEIRSENETAAFDPEAKIVEVSNHFSSLHKINLG</sequence>
<proteinExistence type="predicted"/>
<evidence type="ECO:0000313" key="2">
    <source>
        <dbReference type="EMBL" id="ABD96842.1"/>
    </source>
</evidence>
<reference evidence="2" key="1">
    <citation type="journal article" date="2006" name="Plant Cell">
        <title>Independent ancient polyploidy events in the sister families Brassicaceae and Cleomaceae.</title>
        <authorList>
            <person name="Schranz M.E."/>
            <person name="Mitchell-Olds T."/>
        </authorList>
    </citation>
    <scope>NUCLEOTIDE SEQUENCE</scope>
</reference>
<accession>Q1KUZ4</accession>
<dbReference type="EMBL" id="DQ415920">
    <property type="protein sequence ID" value="ABD96842.1"/>
    <property type="molecule type" value="Genomic_DNA"/>
</dbReference>
<dbReference type="AlphaFoldDB" id="Q1KUZ4"/>
<organism evidence="2">
    <name type="scientific">Tarenaya spinosa</name>
    <dbReference type="NCBI Taxonomy" id="228870"/>
    <lineage>
        <taxon>Eukaryota</taxon>
        <taxon>Viridiplantae</taxon>
        <taxon>Streptophyta</taxon>
        <taxon>Embryophyta</taxon>
        <taxon>Tracheophyta</taxon>
        <taxon>Spermatophyta</taxon>
        <taxon>Magnoliopsida</taxon>
        <taxon>eudicotyledons</taxon>
        <taxon>Gunneridae</taxon>
        <taxon>Pentapetalae</taxon>
        <taxon>rosids</taxon>
        <taxon>malvids</taxon>
        <taxon>Brassicales</taxon>
        <taxon>Cleomaceae</taxon>
        <taxon>New World clade</taxon>
        <taxon>Tarenaya</taxon>
    </lineage>
</organism>
<feature type="region of interest" description="Disordered" evidence="1">
    <location>
        <begin position="1"/>
        <end position="28"/>
    </location>
</feature>
<name>Q1KUZ4_9ROSI</name>